<dbReference type="InterPro" id="IPR044954">
    <property type="entry name" value="Ribosomal_uS3m_plant"/>
</dbReference>
<protein>
    <submittedName>
        <fullName evidence="1">Uncharacterized protein</fullName>
    </submittedName>
</protein>
<comment type="caution">
    <text evidence="1">The sequence shown here is derived from an EMBL/GenBank/DDBJ whole genome shotgun (WGS) entry which is preliminary data.</text>
</comment>
<dbReference type="Proteomes" id="UP001229421">
    <property type="component" value="Unassembled WGS sequence"/>
</dbReference>
<dbReference type="EMBL" id="JAUHHV010000001">
    <property type="protein sequence ID" value="KAK1436909.1"/>
    <property type="molecule type" value="Genomic_DNA"/>
</dbReference>
<name>A0AAD8P929_TARER</name>
<keyword evidence="2" id="KW-1185">Reference proteome</keyword>
<dbReference type="PANTHER" id="PTHR35928">
    <property type="entry name" value="RIBOSOMAL PROTEIN S3, MITOCHONDRIAL"/>
    <property type="match status" value="1"/>
</dbReference>
<reference evidence="1" key="1">
    <citation type="journal article" date="2023" name="bioRxiv">
        <title>Improved chromosome-level genome assembly for marigold (Tagetes erecta).</title>
        <authorList>
            <person name="Jiang F."/>
            <person name="Yuan L."/>
            <person name="Wang S."/>
            <person name="Wang H."/>
            <person name="Xu D."/>
            <person name="Wang A."/>
            <person name="Fan W."/>
        </authorList>
    </citation>
    <scope>NUCLEOTIDE SEQUENCE</scope>
    <source>
        <strain evidence="1">WSJ</strain>
        <tissue evidence="1">Leaf</tissue>
    </source>
</reference>
<dbReference type="AlphaFoldDB" id="A0AAD8P929"/>
<evidence type="ECO:0000313" key="1">
    <source>
        <dbReference type="EMBL" id="KAK1436909.1"/>
    </source>
</evidence>
<gene>
    <name evidence="1" type="ORF">QVD17_02693</name>
</gene>
<sequence>MTLLSIKKNLSKSLRVSGAFKHPKYAGLVNDIALLNDDSFRKTKLLKFFFSKKSKKSPSDSPTSHPLKRTLPADVIHVFSNAPSSGHEQNMQSFLKSKSPRVVLGISMTSLNEKA</sequence>
<organism evidence="1 2">
    <name type="scientific">Tagetes erecta</name>
    <name type="common">African marigold</name>
    <dbReference type="NCBI Taxonomy" id="13708"/>
    <lineage>
        <taxon>Eukaryota</taxon>
        <taxon>Viridiplantae</taxon>
        <taxon>Streptophyta</taxon>
        <taxon>Embryophyta</taxon>
        <taxon>Tracheophyta</taxon>
        <taxon>Spermatophyta</taxon>
        <taxon>Magnoliopsida</taxon>
        <taxon>eudicotyledons</taxon>
        <taxon>Gunneridae</taxon>
        <taxon>Pentapetalae</taxon>
        <taxon>asterids</taxon>
        <taxon>campanulids</taxon>
        <taxon>Asterales</taxon>
        <taxon>Asteraceae</taxon>
        <taxon>Asteroideae</taxon>
        <taxon>Heliantheae alliance</taxon>
        <taxon>Tageteae</taxon>
        <taxon>Tagetes</taxon>
    </lineage>
</organism>
<accession>A0AAD8P929</accession>
<dbReference type="PANTHER" id="PTHR35928:SF2">
    <property type="entry name" value="SMALL RIBOSOMAL SUBUNIT PROTEIN US3M"/>
    <property type="match status" value="1"/>
</dbReference>
<proteinExistence type="predicted"/>
<evidence type="ECO:0000313" key="2">
    <source>
        <dbReference type="Proteomes" id="UP001229421"/>
    </source>
</evidence>